<dbReference type="InterPro" id="IPR032171">
    <property type="entry name" value="COR-A"/>
</dbReference>
<dbReference type="InterPro" id="IPR057263">
    <property type="entry name" value="COR-B"/>
</dbReference>
<gene>
    <name evidence="4" type="ORF">IQ266_19645</name>
</gene>
<dbReference type="AlphaFoldDB" id="A0A928Z4N8"/>
<dbReference type="Pfam" id="PF16095">
    <property type="entry name" value="COR-A"/>
    <property type="match status" value="1"/>
</dbReference>
<accession>A0A928Z4N8</accession>
<dbReference type="Proteomes" id="UP000625316">
    <property type="component" value="Unassembled WGS sequence"/>
</dbReference>
<keyword evidence="1" id="KW-0677">Repeat</keyword>
<evidence type="ECO:0000259" key="2">
    <source>
        <dbReference type="Pfam" id="PF16095"/>
    </source>
</evidence>
<evidence type="ECO:0000313" key="4">
    <source>
        <dbReference type="EMBL" id="MBE9031954.1"/>
    </source>
</evidence>
<name>A0A928Z4N8_9CYAN</name>
<evidence type="ECO:0000256" key="1">
    <source>
        <dbReference type="ARBA" id="ARBA00022737"/>
    </source>
</evidence>
<dbReference type="EMBL" id="JADEXQ010000082">
    <property type="protein sequence ID" value="MBE9031954.1"/>
    <property type="molecule type" value="Genomic_DNA"/>
</dbReference>
<dbReference type="Gene3D" id="1.10.10.2200">
    <property type="match status" value="1"/>
</dbReference>
<dbReference type="RefSeq" id="WP_319633223.1">
    <property type="nucleotide sequence ID" value="NZ_JADEXQ010000082.1"/>
</dbReference>
<feature type="domain" description="C-terminal of Roc COR-B" evidence="3">
    <location>
        <begin position="140"/>
        <end position="291"/>
    </location>
</feature>
<proteinExistence type="predicted"/>
<evidence type="ECO:0000313" key="5">
    <source>
        <dbReference type="Proteomes" id="UP000625316"/>
    </source>
</evidence>
<sequence>ADTRNYITQSEFLKLCDTHGFKRREDKLQLSGYLHDLGVCLHFQDDKVLKNWIILNPEWGTDAVYRVLDTPKVQNNSGCFTHADLVEIWADDQYTEMRDELLQLMMKFKLAYEIPHRKQTYIAPQLLDANQPEYDWDETDNLILRYEYDFMPKGMLTRFTVDLHRLIHKDIVWKEGVILSDGKARAEVIENYYRSQIRIRVSGKIKRPLLERIRSEFDEIHASYNKSEDPSEKHRLRYRELIPCNCSECKGSQMPHLYPLSNLYKRLEKQRLEVECEKSYEMVKVRSLIDDTIGIDTRLSTPELGEDRPQNIYHYGDIVQGDKVGQDKVGGDKTVTD</sequence>
<feature type="non-terminal residue" evidence="4">
    <location>
        <position position="1"/>
    </location>
</feature>
<dbReference type="Gene3D" id="3.30.310.200">
    <property type="match status" value="1"/>
</dbReference>
<reference evidence="4" key="1">
    <citation type="submission" date="2020-10" db="EMBL/GenBank/DDBJ databases">
        <authorList>
            <person name="Castelo-Branco R."/>
            <person name="Eusebio N."/>
            <person name="Adriana R."/>
            <person name="Vieira A."/>
            <person name="Brugerolle De Fraissinette N."/>
            <person name="Rezende De Castro R."/>
            <person name="Schneider M.P."/>
            <person name="Vasconcelos V."/>
            <person name="Leao P.N."/>
        </authorList>
    </citation>
    <scope>NUCLEOTIDE SEQUENCE</scope>
    <source>
        <strain evidence="4">LEGE 11480</strain>
    </source>
</reference>
<organism evidence="4 5">
    <name type="scientific">Romeriopsis navalis LEGE 11480</name>
    <dbReference type="NCBI Taxonomy" id="2777977"/>
    <lineage>
        <taxon>Bacteria</taxon>
        <taxon>Bacillati</taxon>
        <taxon>Cyanobacteriota</taxon>
        <taxon>Cyanophyceae</taxon>
        <taxon>Leptolyngbyales</taxon>
        <taxon>Leptolyngbyaceae</taxon>
        <taxon>Romeriopsis</taxon>
        <taxon>Romeriopsis navalis</taxon>
    </lineage>
</organism>
<dbReference type="InterPro" id="IPR036388">
    <property type="entry name" value="WH-like_DNA-bd_sf"/>
</dbReference>
<protein>
    <submittedName>
        <fullName evidence="4">GTPase</fullName>
    </submittedName>
</protein>
<dbReference type="Gene3D" id="1.10.10.10">
    <property type="entry name" value="Winged helix-like DNA-binding domain superfamily/Winged helix DNA-binding domain"/>
    <property type="match status" value="1"/>
</dbReference>
<dbReference type="Pfam" id="PF25497">
    <property type="entry name" value="COR-B"/>
    <property type="match status" value="1"/>
</dbReference>
<keyword evidence="5" id="KW-1185">Reference proteome</keyword>
<evidence type="ECO:0000259" key="3">
    <source>
        <dbReference type="Pfam" id="PF25497"/>
    </source>
</evidence>
<comment type="caution">
    <text evidence="4">The sequence shown here is derived from an EMBL/GenBank/DDBJ whole genome shotgun (WGS) entry which is preliminary data.</text>
</comment>
<feature type="domain" description="COR" evidence="2">
    <location>
        <begin position="2"/>
        <end position="127"/>
    </location>
</feature>